<dbReference type="InterPro" id="IPR006224">
    <property type="entry name" value="PsdUridine_synth_RluA-like_CS"/>
</dbReference>
<gene>
    <name evidence="6" type="primary">yjbO</name>
    <name evidence="6" type="ORF">EXIGUO9Y_290017</name>
</gene>
<dbReference type="InterPro" id="IPR050188">
    <property type="entry name" value="RluA_PseudoU_synthase"/>
</dbReference>
<reference evidence="6 7" key="1">
    <citation type="submission" date="2019-10" db="EMBL/GenBank/DDBJ databases">
        <authorList>
            <person name="Karimi E."/>
        </authorList>
    </citation>
    <scope>NUCLEOTIDE SEQUENCE [LARGE SCALE GENOMIC DNA]</scope>
    <source>
        <strain evidence="6">Exiguobacterium sp. 9Y</strain>
    </source>
</reference>
<evidence type="ECO:0000313" key="6">
    <source>
        <dbReference type="EMBL" id="VWX36727.1"/>
    </source>
</evidence>
<evidence type="ECO:0000313" key="7">
    <source>
        <dbReference type="Proteomes" id="UP000439752"/>
    </source>
</evidence>
<dbReference type="GO" id="GO:0009982">
    <property type="term" value="F:pseudouridine synthase activity"/>
    <property type="evidence" value="ECO:0007669"/>
    <property type="project" value="InterPro"/>
</dbReference>
<dbReference type="InterPro" id="IPR020103">
    <property type="entry name" value="PsdUridine_synth_cat_dom_sf"/>
</dbReference>
<evidence type="ECO:0000256" key="3">
    <source>
        <dbReference type="PIRSR" id="PIRSR606225-1"/>
    </source>
</evidence>
<dbReference type="RefSeq" id="WP_236550039.1">
    <property type="nucleotide sequence ID" value="NZ_LR732312.1"/>
</dbReference>
<comment type="function">
    <text evidence="4">Responsible for synthesis of pseudouridine from uracil.</text>
</comment>
<comment type="similarity">
    <text evidence="2 4">Belongs to the pseudouridine synthase RluA family.</text>
</comment>
<dbReference type="PROSITE" id="PS01129">
    <property type="entry name" value="PSI_RLU"/>
    <property type="match status" value="1"/>
</dbReference>
<proteinExistence type="inferred from homology"/>
<evidence type="ECO:0000256" key="4">
    <source>
        <dbReference type="RuleBase" id="RU362028"/>
    </source>
</evidence>
<dbReference type="InterPro" id="IPR006145">
    <property type="entry name" value="PsdUridine_synth_RsuA/RluA"/>
</dbReference>
<dbReference type="GO" id="GO:0140098">
    <property type="term" value="F:catalytic activity, acting on RNA"/>
    <property type="evidence" value="ECO:0007669"/>
    <property type="project" value="UniProtKB-ARBA"/>
</dbReference>
<comment type="catalytic activity">
    <reaction evidence="1 4">
        <text>a uridine in RNA = a pseudouridine in RNA</text>
        <dbReference type="Rhea" id="RHEA:48348"/>
        <dbReference type="Rhea" id="RHEA-COMP:12068"/>
        <dbReference type="Rhea" id="RHEA-COMP:12069"/>
        <dbReference type="ChEBI" id="CHEBI:65314"/>
        <dbReference type="ChEBI" id="CHEBI:65315"/>
    </reaction>
</comment>
<dbReference type="NCBIfam" id="TIGR00005">
    <property type="entry name" value="rluA_subfam"/>
    <property type="match status" value="1"/>
</dbReference>
<dbReference type="PANTHER" id="PTHR21600">
    <property type="entry name" value="MITOCHONDRIAL RNA PSEUDOURIDINE SYNTHASE"/>
    <property type="match status" value="1"/>
</dbReference>
<evidence type="ECO:0000259" key="5">
    <source>
        <dbReference type="Pfam" id="PF00849"/>
    </source>
</evidence>
<evidence type="ECO:0000256" key="1">
    <source>
        <dbReference type="ARBA" id="ARBA00000073"/>
    </source>
</evidence>
<keyword evidence="4 6" id="KW-0413">Isomerase</keyword>
<dbReference type="Pfam" id="PF00849">
    <property type="entry name" value="PseudoU_synth_2"/>
    <property type="match status" value="1"/>
</dbReference>
<dbReference type="AlphaFoldDB" id="A0A653IC25"/>
<keyword evidence="7" id="KW-1185">Reference proteome</keyword>
<dbReference type="GO" id="GO:0000455">
    <property type="term" value="P:enzyme-directed rRNA pseudouridine synthesis"/>
    <property type="evidence" value="ECO:0007669"/>
    <property type="project" value="TreeGrafter"/>
</dbReference>
<sequence length="295" mass="33372">MMAFELKETVTHEQVGWSVGHFCTTRLRISRKMLVSIKHHGDILRNGQHVNVNESVNLDDEIHVSFPEEHPAEDMIATQGELNILFEDEWLLIVNKPSGMASIPSRLHPERSLANFVLGYYKQQQIPYAIHIVNRLDRDTSGLVIFAKHALAHHQLSKMQQNGLLDRRYVALIEGELGPQTIDLPIGQTDHSFMERMVREDGQRAVTHILKSTAVEAFMRTISQLEIKLETGRTHQIRVHLAALGHPLVGDTMYRGTPLIPRQALHSASAQFPHPGTGEMVMFEAPLPSDLFLEQ</sequence>
<dbReference type="InterPro" id="IPR006225">
    <property type="entry name" value="PsdUridine_synth_RluC/D"/>
</dbReference>
<dbReference type="EMBL" id="CABWKQ010000022">
    <property type="protein sequence ID" value="VWX36727.1"/>
    <property type="molecule type" value="Genomic_DNA"/>
</dbReference>
<organism evidence="6 7">
    <name type="scientific">Exiguobacterium oxidotolerans</name>
    <dbReference type="NCBI Taxonomy" id="223958"/>
    <lineage>
        <taxon>Bacteria</taxon>
        <taxon>Bacillati</taxon>
        <taxon>Bacillota</taxon>
        <taxon>Bacilli</taxon>
        <taxon>Bacillales</taxon>
        <taxon>Bacillales Family XII. Incertae Sedis</taxon>
        <taxon>Exiguobacterium</taxon>
    </lineage>
</organism>
<dbReference type="SUPFAM" id="SSF55120">
    <property type="entry name" value="Pseudouridine synthase"/>
    <property type="match status" value="1"/>
</dbReference>
<dbReference type="PANTHER" id="PTHR21600:SF35">
    <property type="entry name" value="PSEUDOURIDINE SYNTHASE"/>
    <property type="match status" value="1"/>
</dbReference>
<protein>
    <recommendedName>
        <fullName evidence="4">Pseudouridine synthase</fullName>
        <ecNumber evidence="4">5.4.99.-</ecNumber>
    </recommendedName>
</protein>
<dbReference type="Proteomes" id="UP000439752">
    <property type="component" value="Unassembled WGS sequence"/>
</dbReference>
<feature type="active site" evidence="3">
    <location>
        <position position="137"/>
    </location>
</feature>
<dbReference type="CDD" id="cd02869">
    <property type="entry name" value="PseudoU_synth_RluA_like"/>
    <property type="match status" value="1"/>
</dbReference>
<evidence type="ECO:0000256" key="2">
    <source>
        <dbReference type="ARBA" id="ARBA00010876"/>
    </source>
</evidence>
<accession>A0A653IC25</accession>
<dbReference type="EC" id="5.4.99.-" evidence="4"/>
<name>A0A653IC25_9BACL</name>
<dbReference type="GO" id="GO:0003723">
    <property type="term" value="F:RNA binding"/>
    <property type="evidence" value="ECO:0007669"/>
    <property type="project" value="InterPro"/>
</dbReference>
<feature type="domain" description="Pseudouridine synthase RsuA/RluA-like" evidence="5">
    <location>
        <begin position="91"/>
        <end position="243"/>
    </location>
</feature>
<dbReference type="Gene3D" id="3.30.2350.10">
    <property type="entry name" value="Pseudouridine synthase"/>
    <property type="match status" value="1"/>
</dbReference>